<keyword evidence="1" id="KW-1133">Transmembrane helix</keyword>
<feature type="transmembrane region" description="Helical" evidence="1">
    <location>
        <begin position="45"/>
        <end position="65"/>
    </location>
</feature>
<reference evidence="2 3" key="2">
    <citation type="journal article" date="2017" name="Front. Plant Sci.">
        <title>Gene Classification and Mining of Molecular Markers Useful in Red Clover (Trifolium pratense) Breeding.</title>
        <authorList>
            <person name="Istvanek J."/>
            <person name="Dluhosova J."/>
            <person name="Dluhos P."/>
            <person name="Patkova L."/>
            <person name="Nedelnik J."/>
            <person name="Repkova J."/>
        </authorList>
    </citation>
    <scope>NUCLEOTIDE SEQUENCE [LARGE SCALE GENOMIC DNA]</scope>
    <source>
        <strain evidence="3">cv. Tatra</strain>
        <tissue evidence="2">Young leaves</tissue>
    </source>
</reference>
<keyword evidence="1" id="KW-0472">Membrane</keyword>
<organism evidence="2 3">
    <name type="scientific">Trifolium pratense</name>
    <name type="common">Red clover</name>
    <dbReference type="NCBI Taxonomy" id="57577"/>
    <lineage>
        <taxon>Eukaryota</taxon>
        <taxon>Viridiplantae</taxon>
        <taxon>Streptophyta</taxon>
        <taxon>Embryophyta</taxon>
        <taxon>Tracheophyta</taxon>
        <taxon>Spermatophyta</taxon>
        <taxon>Magnoliopsida</taxon>
        <taxon>eudicotyledons</taxon>
        <taxon>Gunneridae</taxon>
        <taxon>Pentapetalae</taxon>
        <taxon>rosids</taxon>
        <taxon>fabids</taxon>
        <taxon>Fabales</taxon>
        <taxon>Fabaceae</taxon>
        <taxon>Papilionoideae</taxon>
        <taxon>50 kb inversion clade</taxon>
        <taxon>NPAAA clade</taxon>
        <taxon>Hologalegina</taxon>
        <taxon>IRL clade</taxon>
        <taxon>Trifolieae</taxon>
        <taxon>Trifolium</taxon>
    </lineage>
</organism>
<dbReference type="STRING" id="57577.A0A2K3KXE8"/>
<dbReference type="Proteomes" id="UP000236291">
    <property type="component" value="Unassembled WGS sequence"/>
</dbReference>
<dbReference type="PANTHER" id="PTHR48040">
    <property type="entry name" value="PLEIOTROPIC DRUG RESISTANCE PROTEIN 1-LIKE ISOFORM X1"/>
    <property type="match status" value="1"/>
</dbReference>
<feature type="non-terminal residue" evidence="2">
    <location>
        <position position="73"/>
    </location>
</feature>
<evidence type="ECO:0000313" key="2">
    <source>
        <dbReference type="EMBL" id="PNX70950.1"/>
    </source>
</evidence>
<dbReference type="AlphaFoldDB" id="A0A2K3KXE8"/>
<accession>A0A2K3KXE8</accession>
<comment type="caution">
    <text evidence="2">The sequence shown here is derived from an EMBL/GenBank/DDBJ whole genome shotgun (WGS) entry which is preliminary data.</text>
</comment>
<gene>
    <name evidence="2" type="ORF">L195_g057906</name>
</gene>
<evidence type="ECO:0000256" key="1">
    <source>
        <dbReference type="SAM" id="Phobius"/>
    </source>
</evidence>
<name>A0A2K3KXE8_TRIPR</name>
<protein>
    <submittedName>
        <fullName evidence="2">Pleiotropic drug resistance protein</fullName>
    </submittedName>
</protein>
<keyword evidence="1" id="KW-0812">Transmembrane</keyword>
<sequence>MYWKVSSKIENQKDFFNVTGFMYTATLIIGAKNCNSVQPLALIEVPYNLVQAVVYGIIVYSMLGYEWSITKFL</sequence>
<proteinExistence type="predicted"/>
<dbReference type="EMBL" id="ASHM01117342">
    <property type="protein sequence ID" value="PNX70950.1"/>
    <property type="molecule type" value="Genomic_DNA"/>
</dbReference>
<evidence type="ECO:0000313" key="3">
    <source>
        <dbReference type="Proteomes" id="UP000236291"/>
    </source>
</evidence>
<reference evidence="2 3" key="1">
    <citation type="journal article" date="2014" name="Am. J. Bot.">
        <title>Genome assembly and annotation for red clover (Trifolium pratense; Fabaceae).</title>
        <authorList>
            <person name="Istvanek J."/>
            <person name="Jaros M."/>
            <person name="Krenek A."/>
            <person name="Repkova J."/>
        </authorList>
    </citation>
    <scope>NUCLEOTIDE SEQUENCE [LARGE SCALE GENOMIC DNA]</scope>
    <source>
        <strain evidence="3">cv. Tatra</strain>
        <tissue evidence="2">Young leaves</tissue>
    </source>
</reference>
<dbReference type="PANTHER" id="PTHR48040:SF35">
    <property type="entry name" value="ABC TRANSPORTER G FAMILY MEMBER 39-LIKE"/>
    <property type="match status" value="1"/>
</dbReference>